<comment type="caution">
    <text evidence="2">The sequence shown here is derived from an EMBL/GenBank/DDBJ whole genome shotgun (WGS) entry which is preliminary data.</text>
</comment>
<dbReference type="InterPro" id="IPR015943">
    <property type="entry name" value="WD40/YVTN_repeat-like_dom_sf"/>
</dbReference>
<evidence type="ECO:0000256" key="1">
    <source>
        <dbReference type="SAM" id="SignalP"/>
    </source>
</evidence>
<evidence type="ECO:0000313" key="2">
    <source>
        <dbReference type="EMBL" id="EDM76405.1"/>
    </source>
</evidence>
<proteinExistence type="predicted"/>
<name>A6GCE8_9BACT</name>
<dbReference type="Proteomes" id="UP000005801">
    <property type="component" value="Unassembled WGS sequence"/>
</dbReference>
<gene>
    <name evidence="2" type="ORF">PPSIR1_23769</name>
</gene>
<reference evidence="2 3" key="1">
    <citation type="submission" date="2007-06" db="EMBL/GenBank/DDBJ databases">
        <authorList>
            <person name="Shimkets L."/>
            <person name="Ferriera S."/>
            <person name="Johnson J."/>
            <person name="Kravitz S."/>
            <person name="Beeson K."/>
            <person name="Sutton G."/>
            <person name="Rogers Y.-H."/>
            <person name="Friedman R."/>
            <person name="Frazier M."/>
            <person name="Venter J.C."/>
        </authorList>
    </citation>
    <scope>NUCLEOTIDE SEQUENCE [LARGE SCALE GENOMIC DNA]</scope>
    <source>
        <strain evidence="2 3">SIR-1</strain>
    </source>
</reference>
<feature type="signal peptide" evidence="1">
    <location>
        <begin position="1"/>
        <end position="20"/>
    </location>
</feature>
<dbReference type="SUPFAM" id="SSF50974">
    <property type="entry name" value="Nitrous oxide reductase, N-terminal domain"/>
    <property type="match status" value="1"/>
</dbReference>
<dbReference type="RefSeq" id="WP_006974389.1">
    <property type="nucleotide sequence ID" value="NZ_ABCS01000065.1"/>
</dbReference>
<dbReference type="EMBL" id="ABCS01000065">
    <property type="protein sequence ID" value="EDM76405.1"/>
    <property type="molecule type" value="Genomic_DNA"/>
</dbReference>
<feature type="chain" id="PRO_5002697756" description="Lipoprotein" evidence="1">
    <location>
        <begin position="21"/>
        <end position="443"/>
    </location>
</feature>
<dbReference type="AlphaFoldDB" id="A6GCE8"/>
<keyword evidence="1" id="KW-0732">Signal</keyword>
<evidence type="ECO:0000313" key="3">
    <source>
        <dbReference type="Proteomes" id="UP000005801"/>
    </source>
</evidence>
<keyword evidence="3" id="KW-1185">Reference proteome</keyword>
<dbReference type="eggNOG" id="COG3391">
    <property type="taxonomic scope" value="Bacteria"/>
</dbReference>
<dbReference type="InterPro" id="IPR011045">
    <property type="entry name" value="N2O_reductase_N"/>
</dbReference>
<accession>A6GCE8</accession>
<dbReference type="STRING" id="391625.PPSIR1_23769"/>
<evidence type="ECO:0008006" key="4">
    <source>
        <dbReference type="Google" id="ProtNLM"/>
    </source>
</evidence>
<organism evidence="2 3">
    <name type="scientific">Plesiocystis pacifica SIR-1</name>
    <dbReference type="NCBI Taxonomy" id="391625"/>
    <lineage>
        <taxon>Bacteria</taxon>
        <taxon>Pseudomonadati</taxon>
        <taxon>Myxococcota</taxon>
        <taxon>Polyangia</taxon>
        <taxon>Nannocystales</taxon>
        <taxon>Nannocystaceae</taxon>
        <taxon>Plesiocystis</taxon>
    </lineage>
</organism>
<protein>
    <recommendedName>
        <fullName evidence="4">Lipoprotein</fullName>
    </recommendedName>
</protein>
<dbReference type="Gene3D" id="2.130.10.10">
    <property type="entry name" value="YVTN repeat-like/Quinoprotein amine dehydrogenase"/>
    <property type="match status" value="1"/>
</dbReference>
<dbReference type="OrthoDB" id="5392326at2"/>
<sequence length="443" mass="46760">MGLSSVLVLALGAGSCAAEAEDPPLDRLELPTGLALSPAGRWLLVTNGNWDRSRLGSSLVTLDLDALEQSMASAPSSSCRSARADGASLLRCEAADFIDAGRGLRLPSGAGNIAVDEDGAPGGNARLLIPTRIFPSVGWIDVLGEGDTLSLRCGQDPRAYCDLDHLVPDLPEDPGRLSLDEQGFAFAYLPHLVDRRLSLLSLDAERGPVVVDVEQQFFRSEEESGNLLGGGLAVAQRACDLESGNAPADSQDCARPYLVASQRFWPGLRPFRVATGLDAILPGVEVRIDSPAASLAVDEPVLGDLGFEDPDQGERLLVVSTTPPMLLRFDTSLDEGGDPRFDLVDSVGLCRNPNVLSVHRPAPGEPGAALALVSCYADDQIAAVDLLTFTVVASVPVGDGPNELLIDEQRRWLYVANTAGSSISIVELDASSTDYLRVLAELG</sequence>